<evidence type="ECO:0000313" key="6">
    <source>
        <dbReference type="Proteomes" id="UP000186336"/>
    </source>
</evidence>
<dbReference type="Pfam" id="PF00072">
    <property type="entry name" value="Response_reg"/>
    <property type="match status" value="1"/>
</dbReference>
<dbReference type="PROSITE" id="PS50110">
    <property type="entry name" value="RESPONSE_REGULATORY"/>
    <property type="match status" value="1"/>
</dbReference>
<dbReference type="CDD" id="cd17546">
    <property type="entry name" value="REC_hyHK_CKI1_RcsC-like"/>
    <property type="match status" value="1"/>
</dbReference>
<dbReference type="InterPro" id="IPR011006">
    <property type="entry name" value="CheY-like_superfamily"/>
</dbReference>
<dbReference type="SMART" id="SM00448">
    <property type="entry name" value="REC"/>
    <property type="match status" value="1"/>
</dbReference>
<organism evidence="5 6">
    <name type="scientific">Tateyamaria omphalii</name>
    <dbReference type="NCBI Taxonomy" id="299262"/>
    <lineage>
        <taxon>Bacteria</taxon>
        <taxon>Pseudomonadati</taxon>
        <taxon>Pseudomonadota</taxon>
        <taxon>Alphaproteobacteria</taxon>
        <taxon>Rhodobacterales</taxon>
        <taxon>Roseobacteraceae</taxon>
        <taxon>Tateyamaria</taxon>
    </lineage>
</organism>
<dbReference type="STRING" id="299262.BWR18_02695"/>
<evidence type="ECO:0000313" key="5">
    <source>
        <dbReference type="EMBL" id="APX10721.1"/>
    </source>
</evidence>
<dbReference type="PANTHER" id="PTHR45339">
    <property type="entry name" value="HYBRID SIGNAL TRANSDUCTION HISTIDINE KINASE J"/>
    <property type="match status" value="1"/>
</dbReference>
<evidence type="ECO:0000256" key="1">
    <source>
        <dbReference type="ARBA" id="ARBA00022553"/>
    </source>
</evidence>
<keyword evidence="6" id="KW-1185">Reference proteome</keyword>
<keyword evidence="2" id="KW-0902">Two-component regulatory system</keyword>
<dbReference type="GO" id="GO:0000160">
    <property type="term" value="P:phosphorelay signal transduction system"/>
    <property type="evidence" value="ECO:0007669"/>
    <property type="project" value="UniProtKB-KW"/>
</dbReference>
<dbReference type="EMBL" id="CP019312">
    <property type="protein sequence ID" value="APX10721.1"/>
    <property type="molecule type" value="Genomic_DNA"/>
</dbReference>
<evidence type="ECO:0000256" key="2">
    <source>
        <dbReference type="ARBA" id="ARBA00023012"/>
    </source>
</evidence>
<gene>
    <name evidence="5" type="ORF">BWR18_02695</name>
</gene>
<dbReference type="KEGG" id="tom:BWR18_02695"/>
<proteinExistence type="predicted"/>
<dbReference type="PANTHER" id="PTHR45339:SF1">
    <property type="entry name" value="HYBRID SIGNAL TRANSDUCTION HISTIDINE KINASE J"/>
    <property type="match status" value="1"/>
</dbReference>
<dbReference type="Gene3D" id="3.40.50.2300">
    <property type="match status" value="1"/>
</dbReference>
<keyword evidence="1 3" id="KW-0597">Phosphoprotein</keyword>
<dbReference type="SUPFAM" id="SSF52172">
    <property type="entry name" value="CheY-like"/>
    <property type="match status" value="1"/>
</dbReference>
<dbReference type="InterPro" id="IPR001789">
    <property type="entry name" value="Sig_transdc_resp-reg_receiver"/>
</dbReference>
<name>A0A1P8MRP6_9RHOB</name>
<feature type="modified residue" description="4-aspartylphosphate" evidence="3">
    <location>
        <position position="58"/>
    </location>
</feature>
<sequence>MTARSKKILLAEDDSFTQYMMGEIFQTLGYDFEIAKDGQECQDKVRADPDAYGVILMDIHMPKVSGVDATREIRNALSDPPKNIPIIAVTADSDYHDDRTITSSGMNGYLRKPIVASEINAIIDRYCKAD</sequence>
<feature type="domain" description="Response regulatory" evidence="4">
    <location>
        <begin position="7"/>
        <end position="127"/>
    </location>
</feature>
<evidence type="ECO:0000256" key="3">
    <source>
        <dbReference type="PROSITE-ProRule" id="PRU00169"/>
    </source>
</evidence>
<accession>A0A1P8MRP6</accession>
<dbReference type="RefSeq" id="WP_076626588.1">
    <property type="nucleotide sequence ID" value="NZ_CP019312.1"/>
</dbReference>
<dbReference type="OrthoDB" id="9801602at2"/>
<protein>
    <submittedName>
        <fullName evidence="5">Response regulator</fullName>
    </submittedName>
</protein>
<dbReference type="Proteomes" id="UP000186336">
    <property type="component" value="Chromosome"/>
</dbReference>
<evidence type="ECO:0000259" key="4">
    <source>
        <dbReference type="PROSITE" id="PS50110"/>
    </source>
</evidence>
<reference evidence="5 6" key="1">
    <citation type="submission" date="2017-01" db="EMBL/GenBank/DDBJ databases">
        <title>Complete genome of Tateyamaria omphalii DOK1-4 isolated from seawater in Dokdo.</title>
        <authorList>
            <person name="Kim J.H."/>
            <person name="Chi W.-J."/>
        </authorList>
    </citation>
    <scope>NUCLEOTIDE SEQUENCE [LARGE SCALE GENOMIC DNA]</scope>
    <source>
        <strain evidence="5 6">DOK1-4</strain>
    </source>
</reference>
<dbReference type="AlphaFoldDB" id="A0A1P8MRP6"/>